<dbReference type="Gene3D" id="3.40.1260.10">
    <property type="entry name" value="DsrEFH-like"/>
    <property type="match status" value="1"/>
</dbReference>
<name>A0ABX1TN59_9GAMM</name>
<dbReference type="Proteomes" id="UP000760480">
    <property type="component" value="Unassembled WGS sequence"/>
</dbReference>
<reference evidence="1 2" key="1">
    <citation type="submission" date="2019-03" db="EMBL/GenBank/DDBJ databases">
        <title>Metabolic reconstructions from genomes of highly enriched 'Candidatus Accumulibacter' and 'Candidatus Competibacter' bioreactor populations.</title>
        <authorList>
            <person name="Annavajhala M.K."/>
            <person name="Welles L."/>
            <person name="Abbas B."/>
            <person name="Sorokin D."/>
            <person name="Park H."/>
            <person name="Van Loosdrecht M."/>
            <person name="Chandran K."/>
        </authorList>
    </citation>
    <scope>NUCLEOTIDE SEQUENCE [LARGE SCALE GENOMIC DNA]</scope>
    <source>
        <strain evidence="1 2">SBR_G</strain>
    </source>
</reference>
<dbReference type="EMBL" id="SPMZ01000066">
    <property type="protein sequence ID" value="NMQ20847.1"/>
    <property type="molecule type" value="Genomic_DNA"/>
</dbReference>
<proteinExistence type="predicted"/>
<dbReference type="Pfam" id="PF02635">
    <property type="entry name" value="DsrE"/>
    <property type="match status" value="1"/>
</dbReference>
<dbReference type="InterPro" id="IPR027396">
    <property type="entry name" value="DsrEFH-like"/>
</dbReference>
<comment type="caution">
    <text evidence="1">The sequence shown here is derived from an EMBL/GenBank/DDBJ whole genome shotgun (WGS) entry which is preliminary data.</text>
</comment>
<dbReference type="InterPro" id="IPR003787">
    <property type="entry name" value="Sulphur_relay_DsrE/F-like"/>
</dbReference>
<evidence type="ECO:0000313" key="1">
    <source>
        <dbReference type="EMBL" id="NMQ20847.1"/>
    </source>
</evidence>
<gene>
    <name evidence="1" type="ORF">E4P82_17600</name>
</gene>
<keyword evidence="2" id="KW-1185">Reference proteome</keyword>
<sequence length="126" mass="13539">MSEHIPQSNRELVVLVTRGTDHELSSVAFTIACGAITSGMKVYVFLVSSAVDLVRHKGVDITHVPPLDPLKSLMQDFIARGGTIWACPPCVKARGYVQEDFIDGVTIQGASAMHERLKAGAASLSF</sequence>
<protein>
    <submittedName>
        <fullName evidence="1">Peroxiredoxin</fullName>
    </submittedName>
</protein>
<evidence type="ECO:0000313" key="2">
    <source>
        <dbReference type="Proteomes" id="UP000760480"/>
    </source>
</evidence>
<dbReference type="SUPFAM" id="SSF75169">
    <property type="entry name" value="DsrEFH-like"/>
    <property type="match status" value="1"/>
</dbReference>
<organism evidence="1 2">
    <name type="scientific">Candidatus Competibacter phosphatis</name>
    <dbReference type="NCBI Taxonomy" id="221280"/>
    <lineage>
        <taxon>Bacteria</taxon>
        <taxon>Pseudomonadati</taxon>
        <taxon>Pseudomonadota</taxon>
        <taxon>Gammaproteobacteria</taxon>
        <taxon>Candidatus Competibacteraceae</taxon>
        <taxon>Candidatus Competibacter</taxon>
    </lineage>
</organism>
<accession>A0ABX1TN59</accession>